<dbReference type="Proteomes" id="UP001497680">
    <property type="component" value="Unassembled WGS sequence"/>
</dbReference>
<keyword evidence="2" id="KW-1185">Reference proteome</keyword>
<organism evidence="1 2">
    <name type="scientific">Hypoxylon rubiginosum</name>
    <dbReference type="NCBI Taxonomy" id="110542"/>
    <lineage>
        <taxon>Eukaryota</taxon>
        <taxon>Fungi</taxon>
        <taxon>Dikarya</taxon>
        <taxon>Ascomycota</taxon>
        <taxon>Pezizomycotina</taxon>
        <taxon>Sordariomycetes</taxon>
        <taxon>Xylariomycetidae</taxon>
        <taxon>Xylariales</taxon>
        <taxon>Hypoxylaceae</taxon>
        <taxon>Hypoxylon</taxon>
    </lineage>
</organism>
<evidence type="ECO:0000313" key="2">
    <source>
        <dbReference type="Proteomes" id="UP001497680"/>
    </source>
</evidence>
<comment type="caution">
    <text evidence="1">The sequence shown here is derived from an EMBL/GenBank/DDBJ whole genome shotgun (WGS) entry which is preliminary data.</text>
</comment>
<keyword evidence="1" id="KW-0808">Transferase</keyword>
<proteinExistence type="predicted"/>
<name>A0ACC0DFY8_9PEZI</name>
<accession>A0ACC0DFY8</accession>
<evidence type="ECO:0000313" key="1">
    <source>
        <dbReference type="EMBL" id="KAI6091708.1"/>
    </source>
</evidence>
<gene>
    <name evidence="1" type="ORF">F4821DRAFT_225405</name>
</gene>
<reference evidence="1 2" key="1">
    <citation type="journal article" date="2022" name="New Phytol.">
        <title>Ecological generalism drives hyperdiversity of secondary metabolite gene clusters in xylarialean endophytes.</title>
        <authorList>
            <person name="Franco M.E.E."/>
            <person name="Wisecaver J.H."/>
            <person name="Arnold A.E."/>
            <person name="Ju Y.M."/>
            <person name="Slot J.C."/>
            <person name="Ahrendt S."/>
            <person name="Moore L.P."/>
            <person name="Eastman K.E."/>
            <person name="Scott K."/>
            <person name="Konkel Z."/>
            <person name="Mondo S.J."/>
            <person name="Kuo A."/>
            <person name="Hayes R.D."/>
            <person name="Haridas S."/>
            <person name="Andreopoulos B."/>
            <person name="Riley R."/>
            <person name="LaButti K."/>
            <person name="Pangilinan J."/>
            <person name="Lipzen A."/>
            <person name="Amirebrahimi M."/>
            <person name="Yan J."/>
            <person name="Adam C."/>
            <person name="Keymanesh K."/>
            <person name="Ng V."/>
            <person name="Louie K."/>
            <person name="Northen T."/>
            <person name="Drula E."/>
            <person name="Henrissat B."/>
            <person name="Hsieh H.M."/>
            <person name="Youens-Clark K."/>
            <person name="Lutzoni F."/>
            <person name="Miadlikowska J."/>
            <person name="Eastwood D.C."/>
            <person name="Hamelin R.C."/>
            <person name="Grigoriev I.V."/>
            <person name="U'Ren J.M."/>
        </authorList>
    </citation>
    <scope>NUCLEOTIDE SEQUENCE [LARGE SCALE GENOMIC DNA]</scope>
    <source>
        <strain evidence="1 2">ER1909</strain>
    </source>
</reference>
<dbReference type="EMBL" id="MU394285">
    <property type="protein sequence ID" value="KAI6091708.1"/>
    <property type="molecule type" value="Genomic_DNA"/>
</dbReference>
<sequence length="927" mass="106044">MSHVRNMTDLQQAISDISGKDINFEKKTFIPEFALSNVISKPAVELSLLSLDVPVFQIETLTDNIMKGAKRCFAILLLIGHGKSIVNFIKHDSFQKSPDSGLPYTMDQLGSVLEDKEVATKFCNEQWTFVVPFLRQHEVSRLLDERIILPILNEESIGEGQMGIAYKIELHPQCHNLPLKDHQAVRKDIKYKGQEANNDKALDDFRREVENVSMLTHLKHDNIVRLYCSYIQGKRHSLIFDHADGGTLDDFLCGKNRQGPKELQVLLALAELASAIDALHNFTTTTLNLSLAGCHHDLAPRNILVQEETFLLADFGLSTFRHPKEDSLTLFQEVRGSYLAPECQILVEGKFKPNKISQPSDIWSFGCILSECLTYLLRGPEAITRFRDERIGNVTQDVRWSRFHFGPGKPNPAVKHWLDSLEADEADEAPYSYCALMIKLIWQMLSMNPDERPPAKTVCTILRGVWIVSFGHGIEAQLDKISKANLDIDSALSRMRFESWLFAFHQLLDKAYEGEPESERFDFSKIVKALKETYRISRCSTQETTESAKHRQQSLLRYQHTKLTEALPLSYQRDAKDKLDRLLLSTDDVKELGDLSTATKVDDANIGALLAVKRLTVLANEGRLIERSDLVFDQSKITNEENFGIHSRASLEGEPVLVERVYYEGSWVDEVTGPELRLRLAAVIELLHAEATERIPGTLYCKGMFHEPSNRAVGVVYILPPLREEPVTLQDYLNRSHLPSLDDRFKLALDICRCIYNFHKAGWLHRNLHSKNILFFPANKAEWTNEPWIVGFSRSRESKPHSFTHGPQDNDLRSYQHPEYLTHQERYREEFDYYSIGLILLEIGLWKTLKELTNRERFQNLNEDEFKTEIIEGRVPNLKRTLGTRYEQAIRACLDGSLAEKLTDSKNNDDACGRFKSVVMDQISLKV</sequence>
<protein>
    <submittedName>
        <fullName evidence="1">Kinase domain-containing protein</fullName>
    </submittedName>
</protein>
<keyword evidence="1" id="KW-0418">Kinase</keyword>